<protein>
    <recommendedName>
        <fullName evidence="11">Transporter</fullName>
    </recommendedName>
</protein>
<dbReference type="PANTHER" id="PTHR36838">
    <property type="entry name" value="AUXIN EFFLUX CARRIER FAMILY PROTEIN"/>
    <property type="match status" value="1"/>
</dbReference>
<dbReference type="InterPro" id="IPR004776">
    <property type="entry name" value="Mem_transp_PIN-like"/>
</dbReference>
<keyword evidence="7 8" id="KW-0472">Membrane</keyword>
<dbReference type="PANTHER" id="PTHR36838:SF4">
    <property type="entry name" value="AUXIN EFFLUX CARRIER FAMILY PROTEIN"/>
    <property type="match status" value="1"/>
</dbReference>
<sequence length="314" mass="34170">MEHIIFSLNSVIPVFMVMGIGFYLGKKKILTGDFVSQATSLVFYTALPAKLFLDVSRSNFSECLDIRFTAYLLICTCVSFAVAWTLCVLLVKDRTAVSAVVHSAFRGNFVYLGLPICQSILGRESVPSTIMVVTFVLPSYNVLATIVLSYYDPLGRKVSWKKMLKDILTNPMIVAILAALPFSLMHISLPSAVDKALSYLGQLSTPMALILIGAGTRPSAFAGRGAWIMFGAVYKVVVTPLLFAVPMLWLGFNPEQMVTAFVMFAVPSAMNVYIVTKKMGGDGELGAAVITVSMLLSAVTLPAGIWWLRFMGMA</sequence>
<feature type="transmembrane region" description="Helical" evidence="8">
    <location>
        <begin position="256"/>
        <end position="275"/>
    </location>
</feature>
<comment type="subcellular location">
    <subcellularLocation>
        <location evidence="1">Cell membrane</location>
        <topology evidence="1">Multi-pass membrane protein</topology>
    </subcellularLocation>
</comment>
<dbReference type="GeneID" id="93163376"/>
<keyword evidence="6 8" id="KW-1133">Transmembrane helix</keyword>
<feature type="transmembrane region" description="Helical" evidence="8">
    <location>
        <begin position="103"/>
        <end position="122"/>
    </location>
</feature>
<evidence type="ECO:0000313" key="9">
    <source>
        <dbReference type="EMBL" id="KMW18780.1"/>
    </source>
</evidence>
<keyword evidence="4" id="KW-1003">Cell membrane</keyword>
<dbReference type="InterPro" id="IPR038770">
    <property type="entry name" value="Na+/solute_symporter_sf"/>
</dbReference>
<dbReference type="Proteomes" id="UP000037392">
    <property type="component" value="Unassembled WGS sequence"/>
</dbReference>
<reference evidence="9 10" key="1">
    <citation type="submission" date="2011-04" db="EMBL/GenBank/DDBJ databases">
        <title>The Genome Sequence of Clostridium citroniae WAL-19142.</title>
        <authorList>
            <consortium name="The Broad Institute Genome Sequencing Platform"/>
            <person name="Earl A."/>
            <person name="Ward D."/>
            <person name="Feldgarden M."/>
            <person name="Gevers D."/>
            <person name="Warren Y.A."/>
            <person name="Tyrrell K.L."/>
            <person name="Citron D.M."/>
            <person name="Goldstein E.J."/>
            <person name="Daigneault M."/>
            <person name="Allen-Vercoe E."/>
            <person name="Young S.K."/>
            <person name="Zeng Q."/>
            <person name="Gargeya S."/>
            <person name="Fitzgerald M."/>
            <person name="Haas B."/>
            <person name="Abouelleil A."/>
            <person name="Alvarado L."/>
            <person name="Arachchi H.M."/>
            <person name="Berlin A."/>
            <person name="Brown A."/>
            <person name="Chapman S.B."/>
            <person name="Chen Z."/>
            <person name="Dunbar C."/>
            <person name="Freedman E."/>
            <person name="Gearin G."/>
            <person name="Gellesch M."/>
            <person name="Goldberg J."/>
            <person name="Griggs A."/>
            <person name="Gujja S."/>
            <person name="Heilman E.R."/>
            <person name="Heiman D."/>
            <person name="Howarth C."/>
            <person name="Larson L."/>
            <person name="Lui A."/>
            <person name="MacDonald P.J."/>
            <person name="Mehta T."/>
            <person name="Montmayeur A."/>
            <person name="Murphy C."/>
            <person name="Neiman D."/>
            <person name="Pearson M."/>
            <person name="Priest M."/>
            <person name="Roberts A."/>
            <person name="Saif S."/>
            <person name="Shea T."/>
            <person name="Shenoy N."/>
            <person name="Sisk P."/>
            <person name="Stolte C."/>
            <person name="Sykes S."/>
            <person name="White J."/>
            <person name="Yandava C."/>
            <person name="Wortman J."/>
            <person name="Nusbaum C."/>
            <person name="Birren B."/>
        </authorList>
    </citation>
    <scope>NUCLEOTIDE SEQUENCE [LARGE SCALE GENOMIC DNA]</scope>
    <source>
        <strain evidence="9 10">WAL-19142</strain>
    </source>
</reference>
<dbReference type="EMBL" id="ADLK01000022">
    <property type="protein sequence ID" value="KMW18780.1"/>
    <property type="molecule type" value="Genomic_DNA"/>
</dbReference>
<comment type="caution">
    <text evidence="9">The sequence shown here is derived from an EMBL/GenBank/DDBJ whole genome shotgun (WGS) entry which is preliminary data.</text>
</comment>
<evidence type="ECO:0000313" key="10">
    <source>
        <dbReference type="Proteomes" id="UP000037392"/>
    </source>
</evidence>
<evidence type="ECO:0000256" key="6">
    <source>
        <dbReference type="ARBA" id="ARBA00022989"/>
    </source>
</evidence>
<keyword evidence="5 8" id="KW-0812">Transmembrane</keyword>
<evidence type="ECO:0000256" key="8">
    <source>
        <dbReference type="SAM" id="Phobius"/>
    </source>
</evidence>
<evidence type="ECO:0000256" key="1">
    <source>
        <dbReference type="ARBA" id="ARBA00004651"/>
    </source>
</evidence>
<feature type="transmembrane region" description="Helical" evidence="8">
    <location>
        <begin position="172"/>
        <end position="190"/>
    </location>
</feature>
<feature type="transmembrane region" description="Helical" evidence="8">
    <location>
        <begin position="128"/>
        <end position="151"/>
    </location>
</feature>
<accession>A0A0J9ESJ8</accession>
<comment type="similarity">
    <text evidence="2">Belongs to the auxin efflux carrier (TC 2.A.69) family.</text>
</comment>
<feature type="transmembrane region" description="Helical" evidence="8">
    <location>
        <begin position="68"/>
        <end position="91"/>
    </location>
</feature>
<feature type="transmembrane region" description="Helical" evidence="8">
    <location>
        <begin position="196"/>
        <end position="214"/>
    </location>
</feature>
<name>A0A0J9ESJ8_9FIRM</name>
<dbReference type="RefSeq" id="WP_048930086.1">
    <property type="nucleotide sequence ID" value="NZ_KQ235878.1"/>
</dbReference>
<organism evidence="9 10">
    <name type="scientific">[Clostridium] citroniae WAL-19142</name>
    <dbReference type="NCBI Taxonomy" id="742734"/>
    <lineage>
        <taxon>Bacteria</taxon>
        <taxon>Bacillati</taxon>
        <taxon>Bacillota</taxon>
        <taxon>Clostridia</taxon>
        <taxon>Lachnospirales</taxon>
        <taxon>Lachnospiraceae</taxon>
        <taxon>Enterocloster</taxon>
    </lineage>
</organism>
<feature type="transmembrane region" description="Helical" evidence="8">
    <location>
        <begin position="6"/>
        <end position="25"/>
    </location>
</feature>
<dbReference type="Pfam" id="PF03547">
    <property type="entry name" value="Mem_trans"/>
    <property type="match status" value="1"/>
</dbReference>
<dbReference type="AlphaFoldDB" id="A0A0J9ESJ8"/>
<evidence type="ECO:0008006" key="11">
    <source>
        <dbReference type="Google" id="ProtNLM"/>
    </source>
</evidence>
<dbReference type="OrthoDB" id="9794315at2"/>
<dbReference type="GO" id="GO:0055085">
    <property type="term" value="P:transmembrane transport"/>
    <property type="evidence" value="ECO:0007669"/>
    <property type="project" value="InterPro"/>
</dbReference>
<feature type="transmembrane region" description="Helical" evidence="8">
    <location>
        <begin position="226"/>
        <end position="250"/>
    </location>
</feature>
<dbReference type="GO" id="GO:0005886">
    <property type="term" value="C:plasma membrane"/>
    <property type="evidence" value="ECO:0007669"/>
    <property type="project" value="UniProtKB-SubCell"/>
</dbReference>
<dbReference type="PATRIC" id="fig|742734.4.peg.3088"/>
<evidence type="ECO:0000256" key="2">
    <source>
        <dbReference type="ARBA" id="ARBA00010145"/>
    </source>
</evidence>
<evidence type="ECO:0000256" key="5">
    <source>
        <dbReference type="ARBA" id="ARBA00022692"/>
    </source>
</evidence>
<proteinExistence type="inferred from homology"/>
<feature type="transmembrane region" description="Helical" evidence="8">
    <location>
        <begin position="287"/>
        <end position="308"/>
    </location>
</feature>
<dbReference type="Gene3D" id="1.20.1530.20">
    <property type="match status" value="1"/>
</dbReference>
<evidence type="ECO:0000256" key="3">
    <source>
        <dbReference type="ARBA" id="ARBA00022448"/>
    </source>
</evidence>
<evidence type="ECO:0000256" key="4">
    <source>
        <dbReference type="ARBA" id="ARBA00022475"/>
    </source>
</evidence>
<evidence type="ECO:0000256" key="7">
    <source>
        <dbReference type="ARBA" id="ARBA00023136"/>
    </source>
</evidence>
<keyword evidence="3" id="KW-0813">Transport</keyword>
<gene>
    <name evidence="9" type="ORF">HMPREF9470_02884</name>
</gene>